<keyword evidence="1" id="KW-0472">Membrane</keyword>
<evidence type="ECO:0000313" key="2">
    <source>
        <dbReference type="EMBL" id="KAF5819530.1"/>
    </source>
</evidence>
<dbReference type="EMBL" id="MNCJ02000317">
    <property type="protein sequence ID" value="KAF5819530.1"/>
    <property type="molecule type" value="Genomic_DNA"/>
</dbReference>
<proteinExistence type="predicted"/>
<evidence type="ECO:0000256" key="1">
    <source>
        <dbReference type="SAM" id="Phobius"/>
    </source>
</evidence>
<dbReference type="Gramene" id="mRNA:HanXRQr2_Chr02g0078601">
    <property type="protein sequence ID" value="CDS:HanXRQr2_Chr02g0078601.1"/>
    <property type="gene ID" value="HanXRQr2_Chr02g0078601"/>
</dbReference>
<feature type="transmembrane region" description="Helical" evidence="1">
    <location>
        <begin position="20"/>
        <end position="38"/>
    </location>
</feature>
<comment type="caution">
    <text evidence="2">The sequence shown here is derived from an EMBL/GenBank/DDBJ whole genome shotgun (WGS) entry which is preliminary data.</text>
</comment>
<sequence length="52" mass="6061">MWRRWWKPSLTVADGTHSLVSRFGILCLSFLATEFSLVSTTSYLRFRRSCSC</sequence>
<keyword evidence="3" id="KW-1185">Reference proteome</keyword>
<name>A0A9K3P147_HELAN</name>
<accession>A0A9K3P147</accession>
<dbReference type="Proteomes" id="UP000215914">
    <property type="component" value="Unassembled WGS sequence"/>
</dbReference>
<reference evidence="2" key="1">
    <citation type="journal article" date="2017" name="Nature">
        <title>The sunflower genome provides insights into oil metabolism, flowering and Asterid evolution.</title>
        <authorList>
            <person name="Badouin H."/>
            <person name="Gouzy J."/>
            <person name="Grassa C.J."/>
            <person name="Murat F."/>
            <person name="Staton S.E."/>
            <person name="Cottret L."/>
            <person name="Lelandais-Briere C."/>
            <person name="Owens G.L."/>
            <person name="Carrere S."/>
            <person name="Mayjonade B."/>
            <person name="Legrand L."/>
            <person name="Gill N."/>
            <person name="Kane N.C."/>
            <person name="Bowers J.E."/>
            <person name="Hubner S."/>
            <person name="Bellec A."/>
            <person name="Berard A."/>
            <person name="Berges H."/>
            <person name="Blanchet N."/>
            <person name="Boniface M.C."/>
            <person name="Brunel D."/>
            <person name="Catrice O."/>
            <person name="Chaidir N."/>
            <person name="Claudel C."/>
            <person name="Donnadieu C."/>
            <person name="Faraut T."/>
            <person name="Fievet G."/>
            <person name="Helmstetter N."/>
            <person name="King M."/>
            <person name="Knapp S.J."/>
            <person name="Lai Z."/>
            <person name="Le Paslier M.C."/>
            <person name="Lippi Y."/>
            <person name="Lorenzon L."/>
            <person name="Mandel J.R."/>
            <person name="Marage G."/>
            <person name="Marchand G."/>
            <person name="Marquand E."/>
            <person name="Bret-Mestries E."/>
            <person name="Morien E."/>
            <person name="Nambeesan S."/>
            <person name="Nguyen T."/>
            <person name="Pegot-Espagnet P."/>
            <person name="Pouilly N."/>
            <person name="Raftis F."/>
            <person name="Sallet E."/>
            <person name="Schiex T."/>
            <person name="Thomas J."/>
            <person name="Vandecasteele C."/>
            <person name="Vares D."/>
            <person name="Vear F."/>
            <person name="Vautrin S."/>
            <person name="Crespi M."/>
            <person name="Mangin B."/>
            <person name="Burke J.M."/>
            <person name="Salse J."/>
            <person name="Munos S."/>
            <person name="Vincourt P."/>
            <person name="Rieseberg L.H."/>
            <person name="Langlade N.B."/>
        </authorList>
    </citation>
    <scope>NUCLEOTIDE SEQUENCE</scope>
    <source>
        <tissue evidence="2">Leaves</tissue>
    </source>
</reference>
<dbReference type="AlphaFoldDB" id="A0A9K3P147"/>
<gene>
    <name evidence="2" type="ORF">HanXRQr2_Chr02g0078601</name>
</gene>
<keyword evidence="1" id="KW-1133">Transmembrane helix</keyword>
<organism evidence="2 3">
    <name type="scientific">Helianthus annuus</name>
    <name type="common">Common sunflower</name>
    <dbReference type="NCBI Taxonomy" id="4232"/>
    <lineage>
        <taxon>Eukaryota</taxon>
        <taxon>Viridiplantae</taxon>
        <taxon>Streptophyta</taxon>
        <taxon>Embryophyta</taxon>
        <taxon>Tracheophyta</taxon>
        <taxon>Spermatophyta</taxon>
        <taxon>Magnoliopsida</taxon>
        <taxon>eudicotyledons</taxon>
        <taxon>Gunneridae</taxon>
        <taxon>Pentapetalae</taxon>
        <taxon>asterids</taxon>
        <taxon>campanulids</taxon>
        <taxon>Asterales</taxon>
        <taxon>Asteraceae</taxon>
        <taxon>Asteroideae</taxon>
        <taxon>Heliantheae alliance</taxon>
        <taxon>Heliantheae</taxon>
        <taxon>Helianthus</taxon>
    </lineage>
</organism>
<protein>
    <submittedName>
        <fullName evidence="2">Uncharacterized protein</fullName>
    </submittedName>
</protein>
<evidence type="ECO:0000313" key="3">
    <source>
        <dbReference type="Proteomes" id="UP000215914"/>
    </source>
</evidence>
<keyword evidence="1" id="KW-0812">Transmembrane</keyword>
<reference evidence="2" key="2">
    <citation type="submission" date="2020-06" db="EMBL/GenBank/DDBJ databases">
        <title>Helianthus annuus Genome sequencing and assembly Release 2.</title>
        <authorList>
            <person name="Gouzy J."/>
            <person name="Langlade N."/>
            <person name="Munos S."/>
        </authorList>
    </citation>
    <scope>NUCLEOTIDE SEQUENCE</scope>
    <source>
        <tissue evidence="2">Leaves</tissue>
    </source>
</reference>